<reference evidence="2" key="1">
    <citation type="journal article" date="2019" name="Int. J. Syst. Evol. Microbiol.">
        <title>The Global Catalogue of Microorganisms (GCM) 10K type strain sequencing project: providing services to taxonomists for standard genome sequencing and annotation.</title>
        <authorList>
            <consortium name="The Broad Institute Genomics Platform"/>
            <consortium name="The Broad Institute Genome Sequencing Center for Infectious Disease"/>
            <person name="Wu L."/>
            <person name="Ma J."/>
        </authorList>
    </citation>
    <scope>NUCLEOTIDE SEQUENCE [LARGE SCALE GENOMIC DNA]</scope>
    <source>
        <strain evidence="2">CECT 7956</strain>
    </source>
</reference>
<dbReference type="EMBL" id="JBHRYQ010000002">
    <property type="protein sequence ID" value="MFC3813285.1"/>
    <property type="molecule type" value="Genomic_DNA"/>
</dbReference>
<evidence type="ECO:0000313" key="2">
    <source>
        <dbReference type="Proteomes" id="UP001595616"/>
    </source>
</evidence>
<dbReference type="Proteomes" id="UP001595616">
    <property type="component" value="Unassembled WGS sequence"/>
</dbReference>
<evidence type="ECO:0000313" key="1">
    <source>
        <dbReference type="EMBL" id="MFC3813285.1"/>
    </source>
</evidence>
<gene>
    <name evidence="1" type="ORF">ACFOOI_21650</name>
</gene>
<accession>A0ABV7Z237</accession>
<dbReference type="NCBIfam" id="NF033521">
    <property type="entry name" value="lasso_leader_L3"/>
    <property type="match status" value="1"/>
</dbReference>
<comment type="caution">
    <text evidence="1">The sequence shown here is derived from an EMBL/GenBank/DDBJ whole genome shotgun (WGS) entry which is preliminary data.</text>
</comment>
<dbReference type="RefSeq" id="WP_379840270.1">
    <property type="nucleotide sequence ID" value="NZ_JBHRYQ010000002.1"/>
</dbReference>
<protein>
    <submittedName>
        <fullName evidence="1">Lasso RiPP family leader peptide-containing protein</fullName>
    </submittedName>
</protein>
<organism evidence="1 2">
    <name type="scientific">Lacihabitans lacunae</name>
    <dbReference type="NCBI Taxonomy" id="1028214"/>
    <lineage>
        <taxon>Bacteria</taxon>
        <taxon>Pseudomonadati</taxon>
        <taxon>Bacteroidota</taxon>
        <taxon>Cytophagia</taxon>
        <taxon>Cytophagales</taxon>
        <taxon>Leadbetterellaceae</taxon>
        <taxon>Lacihabitans</taxon>
    </lineage>
</organism>
<proteinExistence type="predicted"/>
<sequence length="40" mass="4453">MDKKPEKKKYIAPKLIILGDVKKLTLKTGSTTDFGDQGFV</sequence>
<name>A0ABV7Z237_9BACT</name>
<keyword evidence="2" id="KW-1185">Reference proteome</keyword>